<gene>
    <name evidence="3" type="ORF">LSG31_01070</name>
</gene>
<reference evidence="3" key="1">
    <citation type="submission" date="2021-12" db="EMBL/GenBank/DDBJ databases">
        <title>Alicyclobacillaceae gen. nov., sp. nov., isolated from chalcocite enrichment system.</title>
        <authorList>
            <person name="Jiang Z."/>
        </authorList>
    </citation>
    <scope>NUCLEOTIDE SEQUENCE</scope>
    <source>
        <strain evidence="3">MYW30-H2</strain>
    </source>
</reference>
<keyword evidence="1" id="KW-1133">Transmembrane helix</keyword>
<dbReference type="RefSeq" id="WP_347437605.1">
    <property type="nucleotide sequence ID" value="NZ_CP089291.1"/>
</dbReference>
<evidence type="ECO:0000259" key="2">
    <source>
        <dbReference type="Pfam" id="PF09851"/>
    </source>
</evidence>
<organism evidence="3 4">
    <name type="scientific">Fodinisporobacter ferrooxydans</name>
    <dbReference type="NCBI Taxonomy" id="2901836"/>
    <lineage>
        <taxon>Bacteria</taxon>
        <taxon>Bacillati</taxon>
        <taxon>Bacillota</taxon>
        <taxon>Bacilli</taxon>
        <taxon>Bacillales</taxon>
        <taxon>Alicyclobacillaceae</taxon>
        <taxon>Fodinisporobacter</taxon>
    </lineage>
</organism>
<keyword evidence="4" id="KW-1185">Reference proteome</keyword>
<accession>A0ABY4CK74</accession>
<sequence>MMGGYGYGFGGFGLGWIWMLLPLLLIVGVVYFIIKGTKSDKAEAEFQSVAILKERFARGEISEEEYRRMRNILGK</sequence>
<feature type="domain" description="SHOCT" evidence="2">
    <location>
        <begin position="50"/>
        <end position="72"/>
    </location>
</feature>
<keyword evidence="1" id="KW-0472">Membrane</keyword>
<name>A0ABY4CK74_9BACL</name>
<evidence type="ECO:0000313" key="4">
    <source>
        <dbReference type="Proteomes" id="UP000830167"/>
    </source>
</evidence>
<proteinExistence type="predicted"/>
<protein>
    <submittedName>
        <fullName evidence="3">SHOCT domain-containing protein</fullName>
    </submittedName>
</protein>
<keyword evidence="1" id="KW-0812">Transmembrane</keyword>
<feature type="transmembrane region" description="Helical" evidence="1">
    <location>
        <begin position="12"/>
        <end position="34"/>
    </location>
</feature>
<dbReference type="Pfam" id="PF09851">
    <property type="entry name" value="SHOCT"/>
    <property type="match status" value="1"/>
</dbReference>
<dbReference type="Proteomes" id="UP000830167">
    <property type="component" value="Chromosome"/>
</dbReference>
<evidence type="ECO:0000256" key="1">
    <source>
        <dbReference type="SAM" id="Phobius"/>
    </source>
</evidence>
<evidence type="ECO:0000313" key="3">
    <source>
        <dbReference type="EMBL" id="UOF90910.1"/>
    </source>
</evidence>
<dbReference type="EMBL" id="CP089291">
    <property type="protein sequence ID" value="UOF90910.1"/>
    <property type="molecule type" value="Genomic_DNA"/>
</dbReference>
<dbReference type="InterPro" id="IPR018649">
    <property type="entry name" value="SHOCT"/>
</dbReference>